<dbReference type="InterPro" id="IPR019786">
    <property type="entry name" value="Zinc_finger_PHD-type_CS"/>
</dbReference>
<dbReference type="SMART" id="SM00249">
    <property type="entry name" value="PHD"/>
    <property type="match status" value="4"/>
</dbReference>
<dbReference type="InterPro" id="IPR013083">
    <property type="entry name" value="Znf_RING/FYVE/PHD"/>
</dbReference>
<dbReference type="PROSITE" id="PS51805">
    <property type="entry name" value="EPHD"/>
    <property type="match status" value="1"/>
</dbReference>
<accession>A0AAQ4F0Q6</accession>
<feature type="compositionally biased region" description="Basic residues" evidence="10">
    <location>
        <begin position="158"/>
        <end position="173"/>
    </location>
</feature>
<keyword evidence="4 9" id="KW-0863">Zinc-finger</keyword>
<evidence type="ECO:0000256" key="4">
    <source>
        <dbReference type="ARBA" id="ARBA00022771"/>
    </source>
</evidence>
<dbReference type="PANTHER" id="PTHR45888:SF6">
    <property type="entry name" value="HL01030P-RELATED"/>
    <property type="match status" value="1"/>
</dbReference>
<proteinExistence type="predicted"/>
<feature type="domain" description="PHD-type" evidence="12">
    <location>
        <begin position="338"/>
        <end position="443"/>
    </location>
</feature>
<dbReference type="GO" id="GO:0042800">
    <property type="term" value="F:histone H3K4 methyltransferase activity"/>
    <property type="evidence" value="ECO:0007669"/>
    <property type="project" value="TreeGrafter"/>
</dbReference>
<dbReference type="FunFam" id="3.30.40.10:FF:000852">
    <property type="entry name" value="Histone-lysine N-methyltransferase 2C"/>
    <property type="match status" value="1"/>
</dbReference>
<evidence type="ECO:0000259" key="11">
    <source>
        <dbReference type="PROSITE" id="PS50016"/>
    </source>
</evidence>
<evidence type="ECO:0000256" key="6">
    <source>
        <dbReference type="ARBA" id="ARBA00023015"/>
    </source>
</evidence>
<feature type="compositionally biased region" description="Basic and acidic residues" evidence="10">
    <location>
        <begin position="26"/>
        <end position="35"/>
    </location>
</feature>
<evidence type="ECO:0000256" key="8">
    <source>
        <dbReference type="ARBA" id="ARBA00023242"/>
    </source>
</evidence>
<dbReference type="CDD" id="cd15510">
    <property type="entry name" value="PHD2_KMT2C_like"/>
    <property type="match status" value="1"/>
</dbReference>
<dbReference type="GO" id="GO:0008270">
    <property type="term" value="F:zinc ion binding"/>
    <property type="evidence" value="ECO:0007669"/>
    <property type="project" value="UniProtKB-KW"/>
</dbReference>
<keyword evidence="5" id="KW-0862">Zinc</keyword>
<feature type="region of interest" description="Disordered" evidence="10">
    <location>
        <begin position="1"/>
        <end position="242"/>
    </location>
</feature>
<evidence type="ECO:0000256" key="2">
    <source>
        <dbReference type="ARBA" id="ARBA00022723"/>
    </source>
</evidence>
<dbReference type="PANTHER" id="PTHR45888">
    <property type="entry name" value="HL01030P-RELATED"/>
    <property type="match status" value="1"/>
</dbReference>
<reference evidence="13 14" key="1">
    <citation type="journal article" date="2023" name="Arcadia Sci">
        <title>De novo assembly of a long-read Amblyomma americanum tick genome.</title>
        <authorList>
            <person name="Chou S."/>
            <person name="Poskanzer K.E."/>
            <person name="Rollins M."/>
            <person name="Thuy-Boun P.S."/>
        </authorList>
    </citation>
    <scope>NUCLEOTIDE SEQUENCE [LARGE SCALE GENOMIC DNA]</scope>
    <source>
        <strain evidence="13">F_SG_1</strain>
        <tissue evidence="13">Salivary glands</tissue>
    </source>
</reference>
<name>A0AAQ4F0Q6_AMBAM</name>
<dbReference type="Gene3D" id="3.30.40.10">
    <property type="entry name" value="Zinc/RING finger domain, C3HC4 (zinc finger)"/>
    <property type="match status" value="4"/>
</dbReference>
<dbReference type="InterPro" id="IPR011011">
    <property type="entry name" value="Znf_FYVE_PHD"/>
</dbReference>
<dbReference type="AlphaFoldDB" id="A0AAQ4F0Q6"/>
<dbReference type="InterPro" id="IPR001965">
    <property type="entry name" value="Znf_PHD"/>
</dbReference>
<keyword evidence="3" id="KW-0677">Repeat</keyword>
<keyword evidence="14" id="KW-1185">Reference proteome</keyword>
<feature type="compositionally biased region" description="Low complexity" evidence="10">
    <location>
        <begin position="120"/>
        <end position="142"/>
    </location>
</feature>
<feature type="compositionally biased region" description="Basic residues" evidence="10">
    <location>
        <begin position="1"/>
        <end position="10"/>
    </location>
</feature>
<gene>
    <name evidence="13" type="ORF">V5799_017974</name>
</gene>
<dbReference type="PROSITE" id="PS01359">
    <property type="entry name" value="ZF_PHD_1"/>
    <property type="match status" value="1"/>
</dbReference>
<protein>
    <submittedName>
        <fullName evidence="13">Uncharacterized protein</fullName>
    </submittedName>
</protein>
<evidence type="ECO:0000256" key="3">
    <source>
        <dbReference type="ARBA" id="ARBA00022737"/>
    </source>
</evidence>
<organism evidence="13 14">
    <name type="scientific">Amblyomma americanum</name>
    <name type="common">Lone star tick</name>
    <dbReference type="NCBI Taxonomy" id="6943"/>
    <lineage>
        <taxon>Eukaryota</taxon>
        <taxon>Metazoa</taxon>
        <taxon>Ecdysozoa</taxon>
        <taxon>Arthropoda</taxon>
        <taxon>Chelicerata</taxon>
        <taxon>Arachnida</taxon>
        <taxon>Acari</taxon>
        <taxon>Parasitiformes</taxon>
        <taxon>Ixodida</taxon>
        <taxon>Ixodoidea</taxon>
        <taxon>Ixodidae</taxon>
        <taxon>Amblyomminae</taxon>
        <taxon>Amblyomma</taxon>
    </lineage>
</organism>
<evidence type="ECO:0000256" key="9">
    <source>
        <dbReference type="PROSITE-ProRule" id="PRU00146"/>
    </source>
</evidence>
<dbReference type="Pfam" id="PF13771">
    <property type="entry name" value="zf-HC5HC2H"/>
    <property type="match status" value="1"/>
</dbReference>
<dbReference type="PROSITE" id="PS50016">
    <property type="entry name" value="ZF_PHD_2"/>
    <property type="match status" value="3"/>
</dbReference>
<keyword evidence="8" id="KW-0539">Nucleus</keyword>
<dbReference type="Proteomes" id="UP001321473">
    <property type="component" value="Unassembled WGS sequence"/>
</dbReference>
<feature type="domain" description="PHD-type" evidence="11">
    <location>
        <begin position="453"/>
        <end position="505"/>
    </location>
</feature>
<evidence type="ECO:0000313" key="14">
    <source>
        <dbReference type="Proteomes" id="UP001321473"/>
    </source>
</evidence>
<keyword evidence="2" id="KW-0479">Metal-binding</keyword>
<evidence type="ECO:0000259" key="12">
    <source>
        <dbReference type="PROSITE" id="PS51805"/>
    </source>
</evidence>
<feature type="domain" description="PHD-type" evidence="11">
    <location>
        <begin position="502"/>
        <end position="552"/>
    </location>
</feature>
<dbReference type="SUPFAM" id="SSF57903">
    <property type="entry name" value="FYVE/PHD zinc finger"/>
    <property type="match status" value="3"/>
</dbReference>
<dbReference type="GO" id="GO:0044666">
    <property type="term" value="C:MLL3/4 complex"/>
    <property type="evidence" value="ECO:0007669"/>
    <property type="project" value="TreeGrafter"/>
</dbReference>
<comment type="caution">
    <text evidence="13">The sequence shown here is derived from an EMBL/GenBank/DDBJ whole genome shotgun (WGS) entry which is preliminary data.</text>
</comment>
<keyword evidence="6" id="KW-0805">Transcription regulation</keyword>
<dbReference type="EMBL" id="JARKHS020008538">
    <property type="protein sequence ID" value="KAK8780690.1"/>
    <property type="molecule type" value="Genomic_DNA"/>
</dbReference>
<evidence type="ECO:0000256" key="7">
    <source>
        <dbReference type="ARBA" id="ARBA00023163"/>
    </source>
</evidence>
<dbReference type="CDD" id="cd15509">
    <property type="entry name" value="PHD1_KMT2C_like"/>
    <property type="match status" value="1"/>
</dbReference>
<keyword evidence="7" id="KW-0804">Transcription</keyword>
<sequence>MMSRKNKREHCPRPLGQNFAEADVAMEARLDRAADEGSSDSAAASLPPAAPDSPPAAASSTHGSATEEDPVQVTEKTNPSDRSGAGTSEGAPDGRGGSAENDGQREGTPVVQHAGDSPKSSGALSTAASGGESSGVVSPLVVKRGPGRPRKDGSSPVQRKKIFPGRPRVRSRKPSLLSLAGSSSRTPPGGSLLEPSYEMELEHPTQPPLTPQASASALDSAHSYDQPGLAESPLEKQDELSQEGPERVCALCNLGDGSAMGQGKLVRFDPTLGFQPFRKASKLLQQRGPLPPSAEERAAMQQGSAALPIRRGGKGLRLSRGKPLSRLTAELKPTNSAEETLAVGFAEEPEVGALFEQDGHTYVHRNCAAWSEGVCPGEDDSLIHVDKAVFSGMSQICSGCQKYGASIRCHLPDCSMIFHFPCAAAYGCFQDMKALILLCPSHADKAVSYVGSQASCQSCEEMVSMPDLLFCTVCGAHYHGFCLDPPVVVTPASRLGWQCPDCKTCQGCRQAGDEARLLTCDACDKAFHVYCVKPMVANVPKHGWKCQNCRVCGDCGSRTPGSGPSSRWHMNFTVCDSCYQQRNKGVACPLCGKAYRQFSQRGDMAQCNMCRKFIHVECDSQLTSAPKDGDYTCPVCSNARQQASLQSNKADGSVRCKLSFIT</sequence>
<evidence type="ECO:0000256" key="5">
    <source>
        <dbReference type="ARBA" id="ARBA00022833"/>
    </source>
</evidence>
<evidence type="ECO:0000256" key="10">
    <source>
        <dbReference type="SAM" id="MobiDB-lite"/>
    </source>
</evidence>
<comment type="subcellular location">
    <subcellularLocation>
        <location evidence="1">Nucleus</location>
    </subcellularLocation>
</comment>
<dbReference type="InterPro" id="IPR019787">
    <property type="entry name" value="Znf_PHD-finger"/>
</dbReference>
<evidence type="ECO:0000313" key="13">
    <source>
        <dbReference type="EMBL" id="KAK8780690.1"/>
    </source>
</evidence>
<feature type="domain" description="PHD-type" evidence="11">
    <location>
        <begin position="585"/>
        <end position="639"/>
    </location>
</feature>
<dbReference type="InterPro" id="IPR034732">
    <property type="entry name" value="EPHD"/>
</dbReference>
<dbReference type="GO" id="GO:0045944">
    <property type="term" value="P:positive regulation of transcription by RNA polymerase II"/>
    <property type="evidence" value="ECO:0007669"/>
    <property type="project" value="TreeGrafter"/>
</dbReference>
<dbReference type="GO" id="GO:0003713">
    <property type="term" value="F:transcription coactivator activity"/>
    <property type="evidence" value="ECO:0007669"/>
    <property type="project" value="TreeGrafter"/>
</dbReference>
<dbReference type="Pfam" id="PF00628">
    <property type="entry name" value="PHD"/>
    <property type="match status" value="2"/>
</dbReference>
<evidence type="ECO:0000256" key="1">
    <source>
        <dbReference type="ARBA" id="ARBA00004123"/>
    </source>
</evidence>